<gene>
    <name evidence="1" type="ORF">NITLEN_20157</name>
</gene>
<sequence>MPHRDSLGPCRTHGYQLIPTEPELSGALAGSKVRGRGKEGPVHLQSVLCVPSQNGGFLVCLH</sequence>
<accession>A0A330L4B7</accession>
<evidence type="ECO:0000313" key="2">
    <source>
        <dbReference type="Proteomes" id="UP000248168"/>
    </source>
</evidence>
<keyword evidence="2" id="KW-1185">Reference proteome</keyword>
<protein>
    <submittedName>
        <fullName evidence="1">Uncharacterized protein</fullName>
    </submittedName>
</protein>
<dbReference type="InParanoid" id="A0A330L4B7"/>
<proteinExistence type="predicted"/>
<name>A0A330L4B7_9BACT</name>
<organism evidence="1 2">
    <name type="scientific">Nitrospira lenta</name>
    <dbReference type="NCBI Taxonomy" id="1436998"/>
    <lineage>
        <taxon>Bacteria</taxon>
        <taxon>Pseudomonadati</taxon>
        <taxon>Nitrospirota</taxon>
        <taxon>Nitrospiria</taxon>
        <taxon>Nitrospirales</taxon>
        <taxon>Nitrospiraceae</taxon>
        <taxon>Nitrospira</taxon>
    </lineage>
</organism>
<dbReference type="AlphaFoldDB" id="A0A330L4B7"/>
<reference evidence="2" key="1">
    <citation type="submission" date="2018-04" db="EMBL/GenBank/DDBJ databases">
        <authorList>
            <person name="Lucker S."/>
            <person name="Sakoula D."/>
        </authorList>
    </citation>
    <scope>NUCLEOTIDE SEQUENCE [LARGE SCALE GENOMIC DNA]</scope>
</reference>
<dbReference type="EMBL" id="OUNR01000012">
    <property type="protein sequence ID" value="SPP64517.1"/>
    <property type="molecule type" value="Genomic_DNA"/>
</dbReference>
<evidence type="ECO:0000313" key="1">
    <source>
        <dbReference type="EMBL" id="SPP64517.1"/>
    </source>
</evidence>
<dbReference type="Proteomes" id="UP000248168">
    <property type="component" value="Unassembled WGS sequence"/>
</dbReference>